<evidence type="ECO:0000313" key="3">
    <source>
        <dbReference type="EMBL" id="PHP52521.1"/>
    </source>
</evidence>
<organism evidence="3 4">
    <name type="scientific">Actinomyces ruminis</name>
    <dbReference type="NCBI Taxonomy" id="1937003"/>
    <lineage>
        <taxon>Bacteria</taxon>
        <taxon>Bacillati</taxon>
        <taxon>Actinomycetota</taxon>
        <taxon>Actinomycetes</taxon>
        <taxon>Actinomycetales</taxon>
        <taxon>Actinomycetaceae</taxon>
        <taxon>Actinomyces</taxon>
    </lineage>
</organism>
<dbReference type="PANTHER" id="PTHR33164:SF43">
    <property type="entry name" value="HTH-TYPE TRANSCRIPTIONAL REPRESSOR YETL"/>
    <property type="match status" value="1"/>
</dbReference>
<dbReference type="Proteomes" id="UP000194577">
    <property type="component" value="Unassembled WGS sequence"/>
</dbReference>
<dbReference type="EMBL" id="MTPX02000042">
    <property type="protein sequence ID" value="PHP52521.1"/>
    <property type="molecule type" value="Genomic_DNA"/>
</dbReference>
<feature type="domain" description="HTH marR-type" evidence="2">
    <location>
        <begin position="18"/>
        <end position="152"/>
    </location>
</feature>
<comment type="caution">
    <text evidence="3">The sequence shown here is derived from an EMBL/GenBank/DDBJ whole genome shotgun (WGS) entry which is preliminary data.</text>
</comment>
<name>A0ABX4MAR7_9ACTO</name>
<sequence length="177" mass="18991">MIGWRGPEPMKGMAMPRTHSISWNLKHLNKALERALMRALADGDVPYSQAGVLSFLAGRAGEPTSQRQIEEYFGVSNPAVSGLVKRLHSKGFVAVGTDPADQRRRAVQITAAGLTAMETARRSIDAVDEQVLDGFTAAESAEFQRLIAKARHNLSAAAVSPLPASDSPASQRIEVNA</sequence>
<evidence type="ECO:0000256" key="1">
    <source>
        <dbReference type="SAM" id="MobiDB-lite"/>
    </source>
</evidence>
<dbReference type="InterPro" id="IPR036390">
    <property type="entry name" value="WH_DNA-bd_sf"/>
</dbReference>
<dbReference type="SMART" id="SM00347">
    <property type="entry name" value="HTH_MARR"/>
    <property type="match status" value="1"/>
</dbReference>
<feature type="region of interest" description="Disordered" evidence="1">
    <location>
        <begin position="158"/>
        <end position="177"/>
    </location>
</feature>
<dbReference type="PANTHER" id="PTHR33164">
    <property type="entry name" value="TRANSCRIPTIONAL REGULATOR, MARR FAMILY"/>
    <property type="match status" value="1"/>
</dbReference>
<evidence type="ECO:0000313" key="4">
    <source>
        <dbReference type="Proteomes" id="UP000194577"/>
    </source>
</evidence>
<evidence type="ECO:0000259" key="2">
    <source>
        <dbReference type="PROSITE" id="PS50995"/>
    </source>
</evidence>
<keyword evidence="4" id="KW-1185">Reference proteome</keyword>
<accession>A0ABX4MAR7</accession>
<dbReference type="InterPro" id="IPR036388">
    <property type="entry name" value="WH-like_DNA-bd_sf"/>
</dbReference>
<dbReference type="InterPro" id="IPR000835">
    <property type="entry name" value="HTH_MarR-typ"/>
</dbReference>
<dbReference type="InterPro" id="IPR039422">
    <property type="entry name" value="MarR/SlyA-like"/>
</dbReference>
<feature type="compositionally biased region" description="Low complexity" evidence="1">
    <location>
        <begin position="158"/>
        <end position="170"/>
    </location>
</feature>
<proteinExistence type="predicted"/>
<dbReference type="Pfam" id="PF12802">
    <property type="entry name" value="MarR_2"/>
    <property type="match status" value="1"/>
</dbReference>
<reference evidence="3 4" key="1">
    <citation type="submission" date="2017-10" db="EMBL/GenBank/DDBJ databases">
        <title>Draft genome sequence of cellulolytic Actinomyces sp CtC72 isolated from cattle rumen fluid.</title>
        <authorList>
            <person name="Joshi A.J."/>
            <person name="Vasudevan G."/>
            <person name="Lanjekar V.B."/>
            <person name="Hivarkar S."/>
            <person name="Engineer A."/>
            <person name="Pore S.D."/>
            <person name="Dhakephalkar P.K."/>
            <person name="Dagar S."/>
        </authorList>
    </citation>
    <scope>NUCLEOTIDE SEQUENCE [LARGE SCALE GENOMIC DNA]</scope>
    <source>
        <strain evidence="4">CtC72</strain>
    </source>
</reference>
<protein>
    <recommendedName>
        <fullName evidence="2">HTH marR-type domain-containing protein</fullName>
    </recommendedName>
</protein>
<dbReference type="SUPFAM" id="SSF46785">
    <property type="entry name" value="Winged helix' DNA-binding domain"/>
    <property type="match status" value="1"/>
</dbReference>
<dbReference type="Gene3D" id="1.10.10.10">
    <property type="entry name" value="Winged helix-like DNA-binding domain superfamily/Winged helix DNA-binding domain"/>
    <property type="match status" value="1"/>
</dbReference>
<dbReference type="PROSITE" id="PS50995">
    <property type="entry name" value="HTH_MARR_2"/>
    <property type="match status" value="1"/>
</dbReference>
<gene>
    <name evidence="3" type="ORF">BW737_008480</name>
</gene>